<name>A0A2M8KVK4_9BACT</name>
<dbReference type="InterPro" id="IPR043993">
    <property type="entry name" value="T4SS_pilin"/>
</dbReference>
<feature type="transmembrane region" description="Helical" evidence="1">
    <location>
        <begin position="524"/>
        <end position="546"/>
    </location>
</feature>
<keyword evidence="1" id="KW-1133">Transmembrane helix</keyword>
<keyword evidence="2" id="KW-0732">Signal</keyword>
<protein>
    <submittedName>
        <fullName evidence="3">Uncharacterized protein</fullName>
    </submittedName>
</protein>
<feature type="transmembrane region" description="Helical" evidence="1">
    <location>
        <begin position="567"/>
        <end position="588"/>
    </location>
</feature>
<evidence type="ECO:0000256" key="1">
    <source>
        <dbReference type="SAM" id="Phobius"/>
    </source>
</evidence>
<keyword evidence="1" id="KW-0812">Transmembrane</keyword>
<reference evidence="4" key="1">
    <citation type="submission" date="2017-09" db="EMBL/GenBank/DDBJ databases">
        <title>Depth-based differentiation of microbial function through sediment-hosted aquifers and enrichment of novel symbionts in the deep terrestrial subsurface.</title>
        <authorList>
            <person name="Probst A.J."/>
            <person name="Ladd B."/>
            <person name="Jarett J.K."/>
            <person name="Geller-Mcgrath D.E."/>
            <person name="Sieber C.M.K."/>
            <person name="Emerson J.B."/>
            <person name="Anantharaman K."/>
            <person name="Thomas B.C."/>
            <person name="Malmstrom R."/>
            <person name="Stieglmeier M."/>
            <person name="Klingl A."/>
            <person name="Woyke T."/>
            <person name="Ryan C.M."/>
            <person name="Banfield J.F."/>
        </authorList>
    </citation>
    <scope>NUCLEOTIDE SEQUENCE [LARGE SCALE GENOMIC DNA]</scope>
</reference>
<evidence type="ECO:0000313" key="3">
    <source>
        <dbReference type="EMBL" id="PJE63964.1"/>
    </source>
</evidence>
<accession>A0A2M8KVK4</accession>
<dbReference type="Proteomes" id="UP000231569">
    <property type="component" value="Unassembled WGS sequence"/>
</dbReference>
<gene>
    <name evidence="3" type="ORF">COU89_00410</name>
</gene>
<feature type="signal peptide" evidence="2">
    <location>
        <begin position="1"/>
        <end position="23"/>
    </location>
</feature>
<feature type="chain" id="PRO_5014973946" evidence="2">
    <location>
        <begin position="24"/>
        <end position="602"/>
    </location>
</feature>
<proteinExistence type="predicted"/>
<organism evidence="3 4">
    <name type="scientific">Candidatus Roizmanbacteria bacterium CG10_big_fil_rev_8_21_14_0_10_45_7</name>
    <dbReference type="NCBI Taxonomy" id="1974854"/>
    <lineage>
        <taxon>Bacteria</taxon>
        <taxon>Candidatus Roizmaniibacteriota</taxon>
    </lineage>
</organism>
<comment type="caution">
    <text evidence="3">The sequence shown here is derived from an EMBL/GenBank/DDBJ whole genome shotgun (WGS) entry which is preliminary data.</text>
</comment>
<dbReference type="Pfam" id="PF18895">
    <property type="entry name" value="T4SS_pilin"/>
    <property type="match status" value="1"/>
</dbReference>
<evidence type="ECO:0000256" key="2">
    <source>
        <dbReference type="SAM" id="SignalP"/>
    </source>
</evidence>
<evidence type="ECO:0000313" key="4">
    <source>
        <dbReference type="Proteomes" id="UP000231569"/>
    </source>
</evidence>
<dbReference type="EMBL" id="PFEE01000007">
    <property type="protein sequence ID" value="PJE63964.1"/>
    <property type="molecule type" value="Genomic_DNA"/>
</dbReference>
<dbReference type="AlphaFoldDB" id="A0A2M8KVK4"/>
<sequence>MKNLVSILIAASLFLLTATSVHAESTAKDFIQTVEMLVGTGSNAVAVPLDIRSGETHIYYKKTAGQITFYKDPEGRFPINVTYTENPGEGVVGTVNDIANEEIKFSITANTTSFMAIYKSVVALEQSLRFKDEDANNLANYKVSFEIISRTANNSNYCVVSSTKRSFSEMGANSIFDIEVDPTDCPLGHQLALEQISELVVNFNARLYFDCSQCETDYGRLQNGINWEKLNSELQILRRDDQGGGSDNDLEYYFRIPKPSLPSIPNFDFSQPDSYKIIKDPIIYENICELSASRNTVTLEKFVYAPEHLIKFTLDGNPIHLTRDFVIRSGSPGSLEVLNDVASGQYYIAPAGLQSINKLTSDFLCVGTELSIDALYFNRPILRGDLAECRGVSTVLVQGDSIKFLDLLEGVHIISFAYKIGSSAADQLFCSAQLTIGADGSSTISNTITGTGQANATFTYAQTEELCTSLPSEDSCTDDDGADCKANRAKATEDCNLCAHPQDTNEKPGIWTAVGCLSTDPSLLISHLFTILSGIMGGFLLICIIWNGFQVMTSAGNPEALKKAQESITSCVIGFIVLLFAVLIIRIIGVDILQLPWFGPAV</sequence>
<keyword evidence="1" id="KW-0472">Membrane</keyword>